<proteinExistence type="inferred from homology"/>
<dbReference type="Gene3D" id="3.10.330.10">
    <property type="match status" value="1"/>
</dbReference>
<dbReference type="Gene3D" id="1.10.8.60">
    <property type="match status" value="2"/>
</dbReference>
<dbReference type="Gene3D" id="3.40.50.300">
    <property type="entry name" value="P-loop containing nucleotide triphosphate hydrolases"/>
    <property type="match status" value="2"/>
</dbReference>
<organism evidence="9 10">
    <name type="scientific">Halalkaliarchaeum desulfuricum</name>
    <dbReference type="NCBI Taxonomy" id="2055893"/>
    <lineage>
        <taxon>Archaea</taxon>
        <taxon>Methanobacteriati</taxon>
        <taxon>Methanobacteriota</taxon>
        <taxon>Stenosarchaea group</taxon>
        <taxon>Halobacteria</taxon>
        <taxon>Halobacteriales</taxon>
        <taxon>Haloferacaceae</taxon>
        <taxon>Halalkaliarchaeum</taxon>
    </lineage>
</organism>
<dbReference type="PRINTS" id="PR00830">
    <property type="entry name" value="ENDOLAPTASE"/>
</dbReference>
<name>A0A343TJ11_9EURY</name>
<dbReference type="PANTHER" id="PTHR23077:SF201">
    <property type="entry name" value="PROTEIN CDCH"/>
    <property type="match status" value="1"/>
</dbReference>
<dbReference type="InterPro" id="IPR041569">
    <property type="entry name" value="AAA_lid_3"/>
</dbReference>
<evidence type="ECO:0000256" key="4">
    <source>
        <dbReference type="ARBA" id="ARBA00022840"/>
    </source>
</evidence>
<dbReference type="FunFam" id="3.10.330.10:FF:000005">
    <property type="entry name" value="AAA family ATPase"/>
    <property type="match status" value="1"/>
</dbReference>
<dbReference type="GO" id="GO:0016887">
    <property type="term" value="F:ATP hydrolysis activity"/>
    <property type="evidence" value="ECO:0007669"/>
    <property type="project" value="InterPro"/>
</dbReference>
<dbReference type="SUPFAM" id="SSF50692">
    <property type="entry name" value="ADC-like"/>
    <property type="match status" value="1"/>
</dbReference>
<feature type="domain" description="AAA+ ATPase" evidence="6">
    <location>
        <begin position="564"/>
        <end position="701"/>
    </location>
</feature>
<dbReference type="PROSITE" id="PS00674">
    <property type="entry name" value="AAA"/>
    <property type="match status" value="2"/>
</dbReference>
<feature type="region of interest" description="Disordered" evidence="5">
    <location>
        <begin position="1"/>
        <end position="74"/>
    </location>
</feature>
<dbReference type="InterPro" id="IPR005938">
    <property type="entry name" value="AAA_ATPase_CDC48"/>
</dbReference>
<keyword evidence="4" id="KW-0067">ATP-binding</keyword>
<keyword evidence="10" id="KW-1185">Reference proteome</keyword>
<reference evidence="10" key="1">
    <citation type="submission" date="2017-11" db="EMBL/GenBank/DDBJ databases">
        <title>Phenotypic and genomic properties of facultatively anaerobic sulfur-reducing natronoarchaea from hypersaline soda lakes.</title>
        <authorList>
            <person name="Sorokin D.Y."/>
            <person name="Kublanov I.V."/>
            <person name="Roman P."/>
            <person name="Sinninghe Damste J.S."/>
            <person name="Golyshin P.N."/>
            <person name="Rojo D."/>
            <person name="Ciordia S."/>
            <person name="Mena M.D.C."/>
            <person name="Ferrer M."/>
            <person name="Messina E."/>
            <person name="Smedile F."/>
            <person name="La Spada G."/>
            <person name="La Cono V."/>
            <person name="Yakimov M.M."/>
        </authorList>
    </citation>
    <scope>NUCLEOTIDE SEQUENCE [LARGE SCALE GENOMIC DNA]</scope>
    <source>
        <strain evidence="10">AArc-Sl</strain>
    </source>
</reference>
<evidence type="ECO:0000256" key="5">
    <source>
        <dbReference type="SAM" id="MobiDB-lite"/>
    </source>
</evidence>
<dbReference type="Pfam" id="PF02359">
    <property type="entry name" value="CDC48_N"/>
    <property type="match status" value="1"/>
</dbReference>
<evidence type="ECO:0000256" key="2">
    <source>
        <dbReference type="ARBA" id="ARBA00022737"/>
    </source>
</evidence>
<dbReference type="Pfam" id="PF17862">
    <property type="entry name" value="AAA_lid_3"/>
    <property type="match status" value="2"/>
</dbReference>
<dbReference type="Proteomes" id="UP000263012">
    <property type="component" value="Chromosome"/>
</dbReference>
<dbReference type="Gene3D" id="2.40.40.20">
    <property type="match status" value="1"/>
</dbReference>
<evidence type="ECO:0000259" key="6">
    <source>
        <dbReference type="SMART" id="SM00382"/>
    </source>
</evidence>
<dbReference type="InterPro" id="IPR003593">
    <property type="entry name" value="AAA+_ATPase"/>
</dbReference>
<protein>
    <submittedName>
        <fullName evidence="9">AAA family ATPase, CDC48 subfamily</fullName>
    </submittedName>
</protein>
<dbReference type="SMART" id="SM01073">
    <property type="entry name" value="CDC48_N"/>
    <property type="match status" value="1"/>
</dbReference>
<dbReference type="NCBIfam" id="TIGR01243">
    <property type="entry name" value="CDC48"/>
    <property type="match status" value="1"/>
</dbReference>
<dbReference type="InterPro" id="IPR009010">
    <property type="entry name" value="Asp_de-COase-like_dom_sf"/>
</dbReference>
<gene>
    <name evidence="9" type="ORF">AArcSl_1453</name>
</gene>
<evidence type="ECO:0000256" key="1">
    <source>
        <dbReference type="ARBA" id="ARBA00009833"/>
    </source>
</evidence>
<feature type="compositionally biased region" description="Basic and acidic residues" evidence="5">
    <location>
        <begin position="33"/>
        <end position="63"/>
    </location>
</feature>
<dbReference type="SMART" id="SM00382">
    <property type="entry name" value="AAA"/>
    <property type="match status" value="2"/>
</dbReference>
<dbReference type="FunFam" id="1.10.8.60:FF:000038">
    <property type="entry name" value="spermatogenesis-associated protein 5-like protein 1"/>
    <property type="match status" value="1"/>
</dbReference>
<dbReference type="InterPro" id="IPR003960">
    <property type="entry name" value="ATPase_AAA_CS"/>
</dbReference>
<dbReference type="EMBL" id="CP025066">
    <property type="protein sequence ID" value="AUX09083.1"/>
    <property type="molecule type" value="Genomic_DNA"/>
</dbReference>
<dbReference type="SUPFAM" id="SSF52540">
    <property type="entry name" value="P-loop containing nucleoside triphosphate hydrolases"/>
    <property type="match status" value="2"/>
</dbReference>
<evidence type="ECO:0000259" key="8">
    <source>
        <dbReference type="SMART" id="SM01073"/>
    </source>
</evidence>
<dbReference type="InterPro" id="IPR003338">
    <property type="entry name" value="CDC4_N-term_subdom"/>
</dbReference>
<comment type="similarity">
    <text evidence="1">Belongs to the AAA ATPase family. CDC48 subfamily.</text>
</comment>
<dbReference type="InterPro" id="IPR050168">
    <property type="entry name" value="AAA_ATPase_domain"/>
</dbReference>
<dbReference type="SMART" id="SM01072">
    <property type="entry name" value="CDC48_2"/>
    <property type="match status" value="1"/>
</dbReference>
<dbReference type="SUPFAM" id="SSF54585">
    <property type="entry name" value="Cdc48 domain 2-like"/>
    <property type="match status" value="1"/>
</dbReference>
<feature type="domain" description="CDC48 N-terminal subdomain" evidence="8">
    <location>
        <begin position="74"/>
        <end position="158"/>
    </location>
</feature>
<dbReference type="InterPro" id="IPR027417">
    <property type="entry name" value="P-loop_NTPase"/>
</dbReference>
<dbReference type="AlphaFoldDB" id="A0A343TJ11"/>
<dbReference type="Pfam" id="PF02933">
    <property type="entry name" value="CDC48_2"/>
    <property type="match status" value="1"/>
</dbReference>
<evidence type="ECO:0000259" key="7">
    <source>
        <dbReference type="SMART" id="SM01072"/>
    </source>
</evidence>
<dbReference type="FunFam" id="3.40.50.300:FF:000012">
    <property type="entry name" value="Transitional endoplasmic reticulum ATPase"/>
    <property type="match status" value="1"/>
</dbReference>
<dbReference type="InterPro" id="IPR004201">
    <property type="entry name" value="Cdc48_dom2"/>
</dbReference>
<dbReference type="InterPro" id="IPR003959">
    <property type="entry name" value="ATPase_AAA_core"/>
</dbReference>
<keyword evidence="2" id="KW-0677">Repeat</keyword>
<keyword evidence="3" id="KW-0547">Nucleotide-binding</keyword>
<feature type="domain" description="CDC48" evidence="7">
    <location>
        <begin position="175"/>
        <end position="247"/>
    </location>
</feature>
<feature type="domain" description="AAA+ ATPase" evidence="6">
    <location>
        <begin position="291"/>
        <end position="427"/>
    </location>
</feature>
<accession>A0A343TJ11</accession>
<dbReference type="PANTHER" id="PTHR23077">
    <property type="entry name" value="AAA-FAMILY ATPASE"/>
    <property type="match status" value="1"/>
</dbReference>
<evidence type="ECO:0000313" key="9">
    <source>
        <dbReference type="EMBL" id="AUX09083.1"/>
    </source>
</evidence>
<sequence length="809" mass="89973">MRATRAARVARKRTVPDGSGPVVPEQSTYSATERNHARKRDEKRRDEKRRDEKRRDEKRRDNEQNPTRSMNEVQLEVAKAYPNDSGRGIARLDPDTLLHLKLSPGDIIEIEGGEMTAAKVWRADRQDWNTDTVRVDGFTRQNANVGIGERVTIRKAEAEKADKLVLAPPEEASVQFGSDAAGMVKRQILKRPVVERDIVPVMSSTNHPFMRSPGQAIPLIAVSTEPEGVCLITEDTEVELREEPISGFEKTGGGITYEDIGGLQSEIQRVREMVELPMKHPQIFKKLGIEPPQGVLLHGPPGTGKTLLAKAVANETAASFFSIAGPEIISKYYGESEQQLREIFEDAKEESPSIIFIDELDSIAPKREDVTGEVERRVVAQLLTMMDGLETRGQVIVIAATNRVDSVDPALRRPGRFDREIEIGVPDEGGRKEIMQIHTRGMPLSDDVSLDRLADETHGFVGADIESLTKEAAMKALRRYLPEIDLDEEDIPPSLIDRMIVKRADFNGALSEVEPSAMREVLVELPKITWDDVGGLEDAKQQVKESVEWPLSKPEKFERMGIQAPKGVLLYGPPGTGKTLMAKAVANETNANFISVRGPQLLSKWVGESEKAIRQTFRKARQVSPTIVFFDELDSLAPSRGQDAGSNVSERVVNQLLTELDGLEEMGEVMVIGATNRPDMIDPALIRSGRFDRLVMVGSPDEEGREQILKIHTRESPLSPDVSLREIAEITDGYVGSDLESIAREAAIEALREDDDADVVEMRHFRQAMDSVRPTITDEILSYYEEIEDQFRGGGADAMRERGGRIGFQ</sequence>
<evidence type="ECO:0000256" key="3">
    <source>
        <dbReference type="ARBA" id="ARBA00022741"/>
    </source>
</evidence>
<dbReference type="KEGG" id="hdf:AArcSl_1453"/>
<dbReference type="CDD" id="cd19529">
    <property type="entry name" value="RecA-like_VCP_r2"/>
    <property type="match status" value="1"/>
</dbReference>
<dbReference type="GO" id="GO:0005524">
    <property type="term" value="F:ATP binding"/>
    <property type="evidence" value="ECO:0007669"/>
    <property type="project" value="UniProtKB-KW"/>
</dbReference>
<dbReference type="FunFam" id="3.40.50.300:FF:000018">
    <property type="entry name" value="Cell division control 48"/>
    <property type="match status" value="1"/>
</dbReference>
<dbReference type="FunFam" id="1.10.8.60:FF:000057">
    <property type="entry name" value="AAA family ATPase, CDC48 subfamily"/>
    <property type="match status" value="1"/>
</dbReference>
<evidence type="ECO:0000313" key="10">
    <source>
        <dbReference type="Proteomes" id="UP000263012"/>
    </source>
</evidence>
<dbReference type="Pfam" id="PF00004">
    <property type="entry name" value="AAA"/>
    <property type="match status" value="2"/>
</dbReference>
<dbReference type="FunFam" id="2.40.40.20:FF:000007">
    <property type="entry name" value="AAA family ATPase"/>
    <property type="match status" value="1"/>
</dbReference>
<dbReference type="InterPro" id="IPR029067">
    <property type="entry name" value="CDC48_domain_2-like_sf"/>
</dbReference>